<dbReference type="Gene3D" id="2.40.70.10">
    <property type="entry name" value="Acid Proteases"/>
    <property type="match status" value="1"/>
</dbReference>
<gene>
    <name evidence="2" type="ORF">PARMNEM_LOCUS3209</name>
</gene>
<evidence type="ECO:0000313" key="2">
    <source>
        <dbReference type="EMBL" id="CAK1581558.1"/>
    </source>
</evidence>
<dbReference type="InterPro" id="IPR005312">
    <property type="entry name" value="DUF1759"/>
</dbReference>
<proteinExistence type="predicted"/>
<organism evidence="2 3">
    <name type="scientific">Parnassius mnemosyne</name>
    <name type="common">clouded apollo</name>
    <dbReference type="NCBI Taxonomy" id="213953"/>
    <lineage>
        <taxon>Eukaryota</taxon>
        <taxon>Metazoa</taxon>
        <taxon>Ecdysozoa</taxon>
        <taxon>Arthropoda</taxon>
        <taxon>Hexapoda</taxon>
        <taxon>Insecta</taxon>
        <taxon>Pterygota</taxon>
        <taxon>Neoptera</taxon>
        <taxon>Endopterygota</taxon>
        <taxon>Lepidoptera</taxon>
        <taxon>Glossata</taxon>
        <taxon>Ditrysia</taxon>
        <taxon>Papilionoidea</taxon>
        <taxon>Papilionidae</taxon>
        <taxon>Parnassiinae</taxon>
        <taxon>Parnassini</taxon>
        <taxon>Parnassius</taxon>
        <taxon>Driopa</taxon>
    </lineage>
</organism>
<dbReference type="EMBL" id="CAVLGL010000035">
    <property type="protein sequence ID" value="CAK1581558.1"/>
    <property type="molecule type" value="Genomic_DNA"/>
</dbReference>
<evidence type="ECO:0008006" key="4">
    <source>
        <dbReference type="Google" id="ProtNLM"/>
    </source>
</evidence>
<name>A0AAV1KEV3_9NEOP</name>
<dbReference type="InterPro" id="IPR021109">
    <property type="entry name" value="Peptidase_aspartic_dom_sf"/>
</dbReference>
<dbReference type="AlphaFoldDB" id="A0AAV1KEV3"/>
<accession>A0AAV1KEV3</accession>
<evidence type="ECO:0000313" key="3">
    <source>
        <dbReference type="Proteomes" id="UP001314205"/>
    </source>
</evidence>
<feature type="coiled-coil region" evidence="1">
    <location>
        <begin position="49"/>
        <end position="83"/>
    </location>
</feature>
<protein>
    <recommendedName>
        <fullName evidence="4">Peptidase aspartic putative domain-containing protein</fullName>
    </recommendedName>
</protein>
<dbReference type="Proteomes" id="UP001314205">
    <property type="component" value="Unassembled WGS sequence"/>
</dbReference>
<comment type="caution">
    <text evidence="2">The sequence shown here is derived from an EMBL/GenBank/DDBJ whole genome shotgun (WGS) entry which is preliminary data.</text>
</comment>
<keyword evidence="3" id="KW-1185">Reference proteome</keyword>
<reference evidence="2 3" key="1">
    <citation type="submission" date="2023-11" db="EMBL/GenBank/DDBJ databases">
        <authorList>
            <person name="Hedman E."/>
            <person name="Englund M."/>
            <person name="Stromberg M."/>
            <person name="Nyberg Akerstrom W."/>
            <person name="Nylinder S."/>
            <person name="Jareborg N."/>
            <person name="Kallberg Y."/>
            <person name="Kronander E."/>
        </authorList>
    </citation>
    <scope>NUCLEOTIDE SEQUENCE [LARGE SCALE GENOMIC DNA]</scope>
</reference>
<dbReference type="PANTHER" id="PTHR47331">
    <property type="entry name" value="PHD-TYPE DOMAIN-CONTAINING PROTEIN"/>
    <property type="match status" value="1"/>
</dbReference>
<evidence type="ECO:0000256" key="1">
    <source>
        <dbReference type="SAM" id="Coils"/>
    </source>
</evidence>
<sequence>MEAKYKTLNLKRASIRGRVTKFNNHLEELKGKKLTPTEVSVLSQRLVKLETLFGEFDSVQNQIEALEENNLSLELDTREVIEQAFHNSIALAQEIISVSSTTKKSSLQHSSIYTADEDDHEVIGFRLPVIKINKFDGTFNKWLEFRDTFSSLIHNNTKIKNIHKFHYLNSYLEGEAARVICNLEVCDNNYPEAWSLLCERFNNIRQLVNNHLKSLFNIEPLRESDKSLRFLVDHVTKNLRALNTLKQPTDHWDTLIIFIVSAKLDSNTRVKWEEYIQANVNASDMPSLDDFMTFIKGRAEVLESVYRSKQDKKIKSNPNHNQGVKQNLVSHTKSFVSAEQGDSSATAPHKCIFCGQGHRNYECSQFQSKSIDDRLSLVSELKLCPNCLRKGHNTRACKLPGTCKICKKRHNTFLHKPTDSDTNVAVTNVAVSEPVSMSAVSASETLLCTALVDIFNPKTINYITTKALLDNGSQSSFITESLKSKLNLTSSTSDVRNVVGICNTIVKLNAERCNVRIHSKVGSFSVMTSCLVIPQISGKIPKSLVSITHLNKQFDRLTVVIQF</sequence>
<dbReference type="PANTHER" id="PTHR47331:SF5">
    <property type="entry name" value="RIBONUCLEASE H"/>
    <property type="match status" value="1"/>
</dbReference>
<dbReference type="Pfam" id="PF03564">
    <property type="entry name" value="DUF1759"/>
    <property type="match status" value="1"/>
</dbReference>
<keyword evidence="1" id="KW-0175">Coiled coil</keyword>